<accession>A0ABQ9IQA8</accession>
<evidence type="ECO:0000313" key="1">
    <source>
        <dbReference type="EMBL" id="KAJ8898509.1"/>
    </source>
</evidence>
<gene>
    <name evidence="1" type="ORF">PR048_003869</name>
</gene>
<keyword evidence="2" id="KW-1185">Reference proteome</keyword>
<sequence length="570" mass="63594">MGFTQAEVLCTLTGVKRPPPSKAKTVRAFHPCSAVHCPGLDWNYRSRTDEAWPWRYSSFVGVGVMAITMLLGRGSDSLLLMRLSTWFVYVTLLTSRCTRLPTCTLKPAETSLLDNTLLYGYSKSSKRVSSGTLCRDCHLRGTLLHPQLSDLSGLAVIALSVLRQWRSRDINNYSRGCSMWWWFTVFSQRLAAGTIISYLGLHHGLVVPKPYPLLKTSQGVEDPSLHQSCVAAYTKTRANKRLSVITLSSEDDVSLDADVLTRGWRRKPVQVIQSDSEEEGISLTDLIKEPETNHGDTSEPGVATFADSEDMFADYEKQLIRGGGAVTFSGESSQHSPGAVWENHGKQKLEWPDEDSNLDPPAEVAENVVALQVKVDSTQRTVNKWQTAVADLATSQATHASSLLDFHMWELCWAMPLAREYSWGSPVSPTLSFWCCSILASVTLIGSQDVYIKTRPNLFTHSLINRMTMKNKAGGRRYLAPRCSLMQAAVWSLVQWTRGAVGHAEASNQQSQHKRNLVVHHCFCPVLEVYWVVLYYPCVPPTKVNQVQSPAGSLQDFRMWGSCRTMQLVD</sequence>
<name>A0ABQ9IQA8_9NEOP</name>
<protein>
    <submittedName>
        <fullName evidence="1">Uncharacterized protein</fullName>
    </submittedName>
</protein>
<comment type="caution">
    <text evidence="1">The sequence shown here is derived from an EMBL/GenBank/DDBJ whole genome shotgun (WGS) entry which is preliminary data.</text>
</comment>
<dbReference type="Proteomes" id="UP001159363">
    <property type="component" value="Chromosome 1"/>
</dbReference>
<dbReference type="EMBL" id="JARBHB010000001">
    <property type="protein sequence ID" value="KAJ8898509.1"/>
    <property type="molecule type" value="Genomic_DNA"/>
</dbReference>
<proteinExistence type="predicted"/>
<evidence type="ECO:0000313" key="2">
    <source>
        <dbReference type="Proteomes" id="UP001159363"/>
    </source>
</evidence>
<organism evidence="1 2">
    <name type="scientific">Dryococelus australis</name>
    <dbReference type="NCBI Taxonomy" id="614101"/>
    <lineage>
        <taxon>Eukaryota</taxon>
        <taxon>Metazoa</taxon>
        <taxon>Ecdysozoa</taxon>
        <taxon>Arthropoda</taxon>
        <taxon>Hexapoda</taxon>
        <taxon>Insecta</taxon>
        <taxon>Pterygota</taxon>
        <taxon>Neoptera</taxon>
        <taxon>Polyneoptera</taxon>
        <taxon>Phasmatodea</taxon>
        <taxon>Verophasmatodea</taxon>
        <taxon>Anareolatae</taxon>
        <taxon>Phasmatidae</taxon>
        <taxon>Eurycanthinae</taxon>
        <taxon>Dryococelus</taxon>
    </lineage>
</organism>
<reference evidence="1 2" key="1">
    <citation type="submission" date="2023-02" db="EMBL/GenBank/DDBJ databases">
        <title>LHISI_Scaffold_Assembly.</title>
        <authorList>
            <person name="Stuart O.P."/>
            <person name="Cleave R."/>
            <person name="Magrath M.J.L."/>
            <person name="Mikheyev A.S."/>
        </authorList>
    </citation>
    <scope>NUCLEOTIDE SEQUENCE [LARGE SCALE GENOMIC DNA]</scope>
    <source>
        <strain evidence="1">Daus_M_001</strain>
        <tissue evidence="1">Leg muscle</tissue>
    </source>
</reference>